<reference evidence="5 6" key="1">
    <citation type="submission" date="2020-10" db="EMBL/GenBank/DDBJ databases">
        <title>Wide distribution of Phycisphaera-like planctomycetes from WD2101 soil group in peatlands and genome analysis of the first cultivated representative.</title>
        <authorList>
            <person name="Dedysh S.N."/>
            <person name="Beletsky A.V."/>
            <person name="Ivanova A."/>
            <person name="Kulichevskaya I.S."/>
            <person name="Suzina N.E."/>
            <person name="Philippov D.A."/>
            <person name="Rakitin A.L."/>
            <person name="Mardanov A.V."/>
            <person name="Ravin N.V."/>
        </authorList>
    </citation>
    <scope>NUCLEOTIDE SEQUENCE [LARGE SCALE GENOMIC DNA]</scope>
    <source>
        <strain evidence="5 6">M1803</strain>
    </source>
</reference>
<dbReference type="InterPro" id="IPR000362">
    <property type="entry name" value="Fumarate_lyase_fam"/>
</dbReference>
<dbReference type="Gene3D" id="1.10.40.30">
    <property type="entry name" value="Fumarase/aspartase (C-terminal domain)"/>
    <property type="match status" value="1"/>
</dbReference>
<evidence type="ECO:0000256" key="2">
    <source>
        <dbReference type="NCBIfam" id="TIGR00928"/>
    </source>
</evidence>
<dbReference type="RefSeq" id="WP_206295331.1">
    <property type="nucleotide sequence ID" value="NZ_CP063458.1"/>
</dbReference>
<comment type="pathway">
    <text evidence="3">Purine metabolism; AMP biosynthesis via de novo pathway; AMP from IMP: step 2/2.</text>
</comment>
<dbReference type="UniPathway" id="UPA00074">
    <property type="reaction ID" value="UER00132"/>
</dbReference>
<evidence type="ECO:0000313" key="5">
    <source>
        <dbReference type="EMBL" id="QOV92006.1"/>
    </source>
</evidence>
<dbReference type="InterPro" id="IPR004769">
    <property type="entry name" value="Pur_lyase"/>
</dbReference>
<dbReference type="InterPro" id="IPR022761">
    <property type="entry name" value="Fumarate_lyase_N"/>
</dbReference>
<dbReference type="GO" id="GO:0070626">
    <property type="term" value="F:(S)-2-(5-amino-1-(5-phospho-D-ribosyl)imidazole-4-carboxamido) succinate lyase (fumarate-forming) activity"/>
    <property type="evidence" value="ECO:0007669"/>
    <property type="project" value="TreeGrafter"/>
</dbReference>
<dbReference type="SUPFAM" id="SSF48557">
    <property type="entry name" value="L-aspartase-like"/>
    <property type="match status" value="1"/>
</dbReference>
<keyword evidence="1 3" id="KW-0456">Lyase</keyword>
<dbReference type="Pfam" id="PF10397">
    <property type="entry name" value="ADSL_C"/>
    <property type="match status" value="1"/>
</dbReference>
<sequence length="483" mass="54205">MSSQAKPSRHETYESPLATRNASPQMLRLFSPQHKFGLWRRLWLELARCERELGLDRISAEALRQMEAKLDDIDFDLAANWEKRLRHDVMAHVHTFEEVAPAAKGIIHLGATSQYVVDNADLIIMRDALRLVATRLANAIDALGTFAQKWKDLPTLGYTHFQPAQLTTVGKRATLWAQDLAIDLEEVEYRIATMRFRGVKGTTGTQASFLSLFDNDHAKVEKLDRMVTERFQFAESFCVTGQTYPRKVDAQVTSTLAGIAASVHKFCNDVRILAGLKQLEEPFEEEQVGSSAMAYKRNPMRCERATGLSRFVISLASSPLMTAAEQWFERTLDDSSNKRLAVPEPFLAIDGALNIVVNVARGLVVYPKTVEAAVLAELPFMATEEILMAGVRAGGDRQELHKLVRDHSQSAGHRVKSEGVANDLLDRLRGDAAFSKIDLHDVVDPRRFIGRAPEQVDRFLLEVVEPVRKRFAKVIGMEAELRV</sequence>
<comment type="catalytic activity">
    <reaction evidence="3">
        <text>(2S)-2-[5-amino-1-(5-phospho-beta-D-ribosyl)imidazole-4-carboxamido]succinate = 5-amino-1-(5-phospho-beta-D-ribosyl)imidazole-4-carboxamide + fumarate</text>
        <dbReference type="Rhea" id="RHEA:23920"/>
        <dbReference type="ChEBI" id="CHEBI:29806"/>
        <dbReference type="ChEBI" id="CHEBI:58443"/>
        <dbReference type="ChEBI" id="CHEBI:58475"/>
        <dbReference type="EC" id="4.3.2.2"/>
    </reaction>
</comment>
<name>A0A7M2X2L5_9BACT</name>
<keyword evidence="6" id="KW-1185">Reference proteome</keyword>
<organism evidence="5 6">
    <name type="scientific">Humisphaera borealis</name>
    <dbReference type="NCBI Taxonomy" id="2807512"/>
    <lineage>
        <taxon>Bacteria</taxon>
        <taxon>Pseudomonadati</taxon>
        <taxon>Planctomycetota</taxon>
        <taxon>Phycisphaerae</taxon>
        <taxon>Tepidisphaerales</taxon>
        <taxon>Tepidisphaeraceae</taxon>
        <taxon>Humisphaera</taxon>
    </lineage>
</organism>
<dbReference type="PROSITE" id="PS00163">
    <property type="entry name" value="FUMARATE_LYASES"/>
    <property type="match status" value="1"/>
</dbReference>
<keyword evidence="3" id="KW-0658">Purine biosynthesis</keyword>
<dbReference type="EC" id="4.3.2.2" evidence="2 3"/>
<dbReference type="PANTHER" id="PTHR43172:SF1">
    <property type="entry name" value="ADENYLOSUCCINATE LYASE"/>
    <property type="match status" value="1"/>
</dbReference>
<proteinExistence type="inferred from homology"/>
<dbReference type="PANTHER" id="PTHR43172">
    <property type="entry name" value="ADENYLOSUCCINATE LYASE"/>
    <property type="match status" value="1"/>
</dbReference>
<dbReference type="GO" id="GO:0044208">
    <property type="term" value="P:'de novo' AMP biosynthetic process"/>
    <property type="evidence" value="ECO:0007669"/>
    <property type="project" value="UniProtKB-UniPathway"/>
</dbReference>
<evidence type="ECO:0000313" key="6">
    <source>
        <dbReference type="Proteomes" id="UP000593765"/>
    </source>
</evidence>
<dbReference type="Pfam" id="PF00206">
    <property type="entry name" value="Lyase_1"/>
    <property type="match status" value="1"/>
</dbReference>
<dbReference type="Gene3D" id="1.10.275.60">
    <property type="match status" value="1"/>
</dbReference>
<feature type="domain" description="Adenylosuccinate lyase C-terminal" evidence="4">
    <location>
        <begin position="378"/>
        <end position="460"/>
    </location>
</feature>
<dbReference type="PRINTS" id="PR00149">
    <property type="entry name" value="FUMRATELYASE"/>
</dbReference>
<dbReference type="GO" id="GO:0006189">
    <property type="term" value="P:'de novo' IMP biosynthetic process"/>
    <property type="evidence" value="ECO:0007669"/>
    <property type="project" value="UniProtKB-UniPathway"/>
</dbReference>
<accession>A0A7M2X2L5</accession>
<comment type="catalytic activity">
    <reaction evidence="3">
        <text>N(6)-(1,2-dicarboxyethyl)-AMP = fumarate + AMP</text>
        <dbReference type="Rhea" id="RHEA:16853"/>
        <dbReference type="ChEBI" id="CHEBI:29806"/>
        <dbReference type="ChEBI" id="CHEBI:57567"/>
        <dbReference type="ChEBI" id="CHEBI:456215"/>
        <dbReference type="EC" id="4.3.2.2"/>
    </reaction>
</comment>
<dbReference type="AlphaFoldDB" id="A0A7M2X2L5"/>
<dbReference type="Gene3D" id="1.20.200.10">
    <property type="entry name" value="Fumarase/aspartase (Central domain)"/>
    <property type="match status" value="1"/>
</dbReference>
<dbReference type="UniPathway" id="UPA00075">
    <property type="reaction ID" value="UER00336"/>
</dbReference>
<evidence type="ECO:0000259" key="4">
    <source>
        <dbReference type="SMART" id="SM00998"/>
    </source>
</evidence>
<dbReference type="GO" id="GO:0005829">
    <property type="term" value="C:cytosol"/>
    <property type="evidence" value="ECO:0007669"/>
    <property type="project" value="TreeGrafter"/>
</dbReference>
<dbReference type="InterPro" id="IPR019468">
    <property type="entry name" value="AdenyloSucc_lyase_C"/>
</dbReference>
<dbReference type="GO" id="GO:0004018">
    <property type="term" value="F:N6-(1,2-dicarboxyethyl)AMP AMP-lyase (fumarate-forming) activity"/>
    <property type="evidence" value="ECO:0007669"/>
    <property type="project" value="UniProtKB-UniRule"/>
</dbReference>
<protein>
    <recommendedName>
        <fullName evidence="2 3">Adenylosuccinate lyase</fullName>
        <shortName evidence="3">ASL</shortName>
        <ecNumber evidence="2 3">4.3.2.2</ecNumber>
    </recommendedName>
    <alternativeName>
        <fullName evidence="3">Adenylosuccinase</fullName>
    </alternativeName>
</protein>
<dbReference type="NCBIfam" id="TIGR00928">
    <property type="entry name" value="purB"/>
    <property type="match status" value="1"/>
</dbReference>
<dbReference type="EMBL" id="CP063458">
    <property type="protein sequence ID" value="QOV92006.1"/>
    <property type="molecule type" value="Genomic_DNA"/>
</dbReference>
<evidence type="ECO:0000256" key="1">
    <source>
        <dbReference type="ARBA" id="ARBA00023239"/>
    </source>
</evidence>
<gene>
    <name evidence="5" type="ORF">IPV69_11895</name>
</gene>
<evidence type="ECO:0000256" key="3">
    <source>
        <dbReference type="RuleBase" id="RU361172"/>
    </source>
</evidence>
<dbReference type="CDD" id="cd03302">
    <property type="entry name" value="Adenylsuccinate_lyase_2"/>
    <property type="match status" value="1"/>
</dbReference>
<dbReference type="InterPro" id="IPR008948">
    <property type="entry name" value="L-Aspartase-like"/>
</dbReference>
<dbReference type="InterPro" id="IPR020557">
    <property type="entry name" value="Fumarate_lyase_CS"/>
</dbReference>
<dbReference type="KEGG" id="hbs:IPV69_11895"/>
<comment type="pathway">
    <text evidence="3">Purine metabolism; IMP biosynthesis via de novo pathway; 5-amino-1-(5-phospho-D-ribosyl)imidazole-4-carboxamide from 5-amino-1-(5-phospho-D-ribosyl)imidazole-4-carboxylate: step 2/2.</text>
</comment>
<dbReference type="Proteomes" id="UP000593765">
    <property type="component" value="Chromosome"/>
</dbReference>
<dbReference type="SMART" id="SM00998">
    <property type="entry name" value="ADSL_C"/>
    <property type="match status" value="1"/>
</dbReference>
<comment type="similarity">
    <text evidence="3">Belongs to the lyase 1 family. Adenylosuccinate lyase subfamily.</text>
</comment>